<evidence type="ECO:0000256" key="2">
    <source>
        <dbReference type="ARBA" id="ARBA00022741"/>
    </source>
</evidence>
<evidence type="ECO:0000259" key="4">
    <source>
        <dbReference type="Pfam" id="PF00733"/>
    </source>
</evidence>
<dbReference type="InterPro" id="IPR029055">
    <property type="entry name" value="Ntn_hydrolases_N"/>
</dbReference>
<feature type="domain" description="Asparagine synthetase" evidence="4">
    <location>
        <begin position="95"/>
        <end position="229"/>
    </location>
</feature>
<keyword evidence="2" id="KW-0547">Nucleotide-binding</keyword>
<name>A0A2G9Y9A5_9BACT</name>
<dbReference type="AlphaFoldDB" id="A0A2G9Y9A5"/>
<keyword evidence="3" id="KW-0067">ATP-binding</keyword>
<dbReference type="Proteomes" id="UP000230392">
    <property type="component" value="Unassembled WGS sequence"/>
</dbReference>
<feature type="non-terminal residue" evidence="6">
    <location>
        <position position="1"/>
    </location>
</feature>
<dbReference type="GO" id="GO:0004066">
    <property type="term" value="F:asparagine synthase (glutamine-hydrolyzing) activity"/>
    <property type="evidence" value="ECO:0007669"/>
    <property type="project" value="InterPro"/>
</dbReference>
<protein>
    <submittedName>
        <fullName evidence="6">Asparagine synthase</fullName>
    </submittedName>
</protein>
<comment type="caution">
    <text evidence="6">The sequence shown here is derived from an EMBL/GenBank/DDBJ whole genome shotgun (WGS) entry which is preliminary data.</text>
</comment>
<evidence type="ECO:0000259" key="5">
    <source>
        <dbReference type="Pfam" id="PF13537"/>
    </source>
</evidence>
<accession>A0A2G9Y9A5</accession>
<dbReference type="Pfam" id="PF13537">
    <property type="entry name" value="GATase_7"/>
    <property type="match status" value="1"/>
</dbReference>
<gene>
    <name evidence="6" type="ORF">COX46_05005</name>
</gene>
<evidence type="ECO:0000256" key="1">
    <source>
        <dbReference type="ARBA" id="ARBA00022598"/>
    </source>
</evidence>
<evidence type="ECO:0000313" key="7">
    <source>
        <dbReference type="Proteomes" id="UP000230392"/>
    </source>
</evidence>
<dbReference type="InterPro" id="IPR001962">
    <property type="entry name" value="Asn_synthase"/>
</dbReference>
<proteinExistence type="predicted"/>
<dbReference type="InterPro" id="IPR014729">
    <property type="entry name" value="Rossmann-like_a/b/a_fold"/>
</dbReference>
<reference evidence="6 7" key="1">
    <citation type="submission" date="2017-09" db="EMBL/GenBank/DDBJ databases">
        <title>Depth-based differentiation of microbial function through sediment-hosted aquifers and enrichment of novel symbionts in the deep terrestrial subsurface.</title>
        <authorList>
            <person name="Probst A.J."/>
            <person name="Ladd B."/>
            <person name="Jarett J.K."/>
            <person name="Geller-Mcgrath D.E."/>
            <person name="Sieber C.M."/>
            <person name="Emerson J.B."/>
            <person name="Anantharaman K."/>
            <person name="Thomas B.C."/>
            <person name="Malmstrom R."/>
            <person name="Stieglmeier M."/>
            <person name="Klingl A."/>
            <person name="Woyke T."/>
            <person name="Ryan C.M."/>
            <person name="Banfield J.F."/>
        </authorList>
    </citation>
    <scope>NUCLEOTIDE SEQUENCE [LARGE SCALE GENOMIC DNA]</scope>
    <source>
        <strain evidence="6">CG23_combo_of_CG06-09_8_20_14_all_48_7</strain>
    </source>
</reference>
<dbReference type="GO" id="GO:0005524">
    <property type="term" value="F:ATP binding"/>
    <property type="evidence" value="ECO:0007669"/>
    <property type="project" value="UniProtKB-KW"/>
</dbReference>
<dbReference type="CDD" id="cd01991">
    <property type="entry name" value="Asn_synthase_B_C"/>
    <property type="match status" value="1"/>
</dbReference>
<evidence type="ECO:0000313" key="6">
    <source>
        <dbReference type="EMBL" id="PIP15784.1"/>
    </source>
</evidence>
<feature type="domain" description="Glutamine amidotransferase type-2" evidence="5">
    <location>
        <begin position="17"/>
        <end position="53"/>
    </location>
</feature>
<dbReference type="SUPFAM" id="SSF56235">
    <property type="entry name" value="N-terminal nucleophile aminohydrolases (Ntn hydrolases)"/>
    <property type="match status" value="1"/>
</dbReference>
<keyword evidence="1" id="KW-0436">Ligase</keyword>
<dbReference type="InterPro" id="IPR050795">
    <property type="entry name" value="Asn_Synthetase"/>
</dbReference>
<dbReference type="PANTHER" id="PTHR11772">
    <property type="entry name" value="ASPARAGINE SYNTHETASE"/>
    <property type="match status" value="1"/>
</dbReference>
<dbReference type="GO" id="GO:0005829">
    <property type="term" value="C:cytosol"/>
    <property type="evidence" value="ECO:0007669"/>
    <property type="project" value="TreeGrafter"/>
</dbReference>
<dbReference type="Gene3D" id="3.40.50.620">
    <property type="entry name" value="HUPs"/>
    <property type="match status" value="1"/>
</dbReference>
<evidence type="ECO:0000256" key="3">
    <source>
        <dbReference type="ARBA" id="ARBA00022840"/>
    </source>
</evidence>
<feature type="domain" description="Asparagine synthetase" evidence="4">
    <location>
        <begin position="240"/>
        <end position="351"/>
    </location>
</feature>
<dbReference type="GO" id="GO:0006529">
    <property type="term" value="P:asparagine biosynthetic process"/>
    <property type="evidence" value="ECO:0007669"/>
    <property type="project" value="InterPro"/>
</dbReference>
<dbReference type="EMBL" id="PCRF01000245">
    <property type="protein sequence ID" value="PIP15784.1"/>
    <property type="molecule type" value="Genomic_DNA"/>
</dbReference>
<sequence>IIRDGIEEDHLAQIQVKGSHFLLSRDRLGVAPLYYGKINDGVFCFASEVKALLEVTRKIKEFPLGYTYNGNRMLSSTRLEKQKVVNIPVNRIKGKLRKLLESGVRKRLPNGPIGIWLSGGLDSSTIAAIIASQVGKIHTFTVGLSGASDIGFAEVVARYIGSKHHQLVVSLKDLLKILPEVIYHLESFDALLVRSSLTNYLVARLSSEYVPVVFSGEGGDELFAGYEYLKSIPPEDLANELFNITKRLHNTAFQRVDRCAAAHGLLVHVVFADSRVVDYALSIPVKFKIKKGVEKWILRQAVADLLPSGVLKRTKVKFWEGAGVGILLSQYADKKISDRAFSQERVLPQRLVLTSKEELMCYRIFRNCFGEIKDFDWMGRTKGIPSQQV</sequence>
<dbReference type="SUPFAM" id="SSF52402">
    <property type="entry name" value="Adenine nucleotide alpha hydrolases-like"/>
    <property type="match status" value="1"/>
</dbReference>
<dbReference type="InterPro" id="IPR017932">
    <property type="entry name" value="GATase_2_dom"/>
</dbReference>
<dbReference type="Pfam" id="PF00733">
    <property type="entry name" value="Asn_synthase"/>
    <property type="match status" value="2"/>
</dbReference>
<organism evidence="6 7">
    <name type="scientific">bacterium (Candidatus Ratteibacteria) CG23_combo_of_CG06-09_8_20_14_all_48_7</name>
    <dbReference type="NCBI Taxonomy" id="2014292"/>
    <lineage>
        <taxon>Bacteria</taxon>
        <taxon>Candidatus Ratteibacteria</taxon>
    </lineage>
</organism>
<dbReference type="PANTHER" id="PTHR11772:SF2">
    <property type="entry name" value="ASPARAGINE SYNTHETASE [GLUTAMINE-HYDROLYZING]"/>
    <property type="match status" value="1"/>
</dbReference>
<dbReference type="Gene3D" id="3.60.20.10">
    <property type="entry name" value="Glutamine Phosphoribosylpyrophosphate, subunit 1, domain 1"/>
    <property type="match status" value="1"/>
</dbReference>